<comment type="caution">
    <text evidence="1">The sequence shown here is derived from an EMBL/GenBank/DDBJ whole genome shotgun (WGS) entry which is preliminary data.</text>
</comment>
<dbReference type="Proteomes" id="UP000694050">
    <property type="component" value="Unassembled WGS sequence"/>
</dbReference>
<gene>
    <name evidence="1" type="ORF">Forpe1208_v014429</name>
</gene>
<protein>
    <submittedName>
        <fullName evidence="1">Uncharacterized protein</fullName>
    </submittedName>
</protein>
<name>A0A8J5TR92_FUSOX</name>
<dbReference type="AlphaFoldDB" id="A0A8J5TR92"/>
<proteinExistence type="predicted"/>
<evidence type="ECO:0000313" key="1">
    <source>
        <dbReference type="EMBL" id="KAG7406429.1"/>
    </source>
</evidence>
<sequence>MVAAALINELDTAARTDPHISEAVKQDITSLAEMAPCRHIAKQAYHLLHSHGFTIIYLVTGLSCGYCLSAAPAHPADG</sequence>
<dbReference type="EMBL" id="JAELUQ010000011">
    <property type="protein sequence ID" value="KAG7406429.1"/>
    <property type="molecule type" value="Genomic_DNA"/>
</dbReference>
<reference evidence="1" key="1">
    <citation type="submission" date="2021-04" db="EMBL/GenBank/DDBJ databases">
        <title>First draft genome resource for Brassicaceae pathogens Fusarium oxysporum f. sp. raphani and Fusarium oxysporum f. sp. rapae.</title>
        <authorList>
            <person name="Asai S."/>
        </authorList>
    </citation>
    <scope>NUCLEOTIDE SEQUENCE</scope>
    <source>
        <strain evidence="1">Tf1208</strain>
    </source>
</reference>
<evidence type="ECO:0000313" key="2">
    <source>
        <dbReference type="Proteomes" id="UP000694050"/>
    </source>
</evidence>
<accession>A0A8J5TR92</accession>
<organism evidence="1 2">
    <name type="scientific">Fusarium oxysporum f. sp. rapae</name>
    <dbReference type="NCBI Taxonomy" id="485398"/>
    <lineage>
        <taxon>Eukaryota</taxon>
        <taxon>Fungi</taxon>
        <taxon>Dikarya</taxon>
        <taxon>Ascomycota</taxon>
        <taxon>Pezizomycotina</taxon>
        <taxon>Sordariomycetes</taxon>
        <taxon>Hypocreomycetidae</taxon>
        <taxon>Hypocreales</taxon>
        <taxon>Nectriaceae</taxon>
        <taxon>Fusarium</taxon>
        <taxon>Fusarium oxysporum species complex</taxon>
    </lineage>
</organism>